<dbReference type="SUPFAM" id="SSF56935">
    <property type="entry name" value="Porins"/>
    <property type="match status" value="1"/>
</dbReference>
<dbReference type="Proteomes" id="UP000509383">
    <property type="component" value="Chromosome"/>
</dbReference>
<dbReference type="Gene3D" id="2.170.130.10">
    <property type="entry name" value="TonB-dependent receptor, plug domain"/>
    <property type="match status" value="1"/>
</dbReference>
<keyword evidence="5 11" id="KW-0812">Transmembrane</keyword>
<dbReference type="PROSITE" id="PS52016">
    <property type="entry name" value="TONB_DEPENDENT_REC_3"/>
    <property type="match status" value="1"/>
</dbReference>
<evidence type="ECO:0000313" key="18">
    <source>
        <dbReference type="Proteomes" id="UP001054892"/>
    </source>
</evidence>
<keyword evidence="9 11" id="KW-0472">Membrane</keyword>
<proteinExistence type="inferred from homology"/>
<evidence type="ECO:0000256" key="12">
    <source>
        <dbReference type="SAM" id="MobiDB-lite"/>
    </source>
</evidence>
<keyword evidence="13" id="KW-0732">Signal</keyword>
<evidence type="ECO:0000256" key="11">
    <source>
        <dbReference type="PROSITE-ProRule" id="PRU01360"/>
    </source>
</evidence>
<comment type="subcellular location">
    <subcellularLocation>
        <location evidence="1 11">Cell outer membrane</location>
        <topology evidence="1 11">Multi-pass membrane protein</topology>
    </subcellularLocation>
</comment>
<dbReference type="GO" id="GO:0006826">
    <property type="term" value="P:iron ion transport"/>
    <property type="evidence" value="ECO:0007669"/>
    <property type="project" value="UniProtKB-KW"/>
</dbReference>
<protein>
    <submittedName>
        <fullName evidence="15">TonB-dependent receptor</fullName>
    </submittedName>
</protein>
<evidence type="ECO:0000259" key="14">
    <source>
        <dbReference type="Pfam" id="PF07715"/>
    </source>
</evidence>
<dbReference type="RefSeq" id="WP_228723467.1">
    <property type="nucleotide sequence ID" value="NZ_AP023189.1"/>
</dbReference>
<evidence type="ECO:0000256" key="2">
    <source>
        <dbReference type="ARBA" id="ARBA00022448"/>
    </source>
</evidence>
<dbReference type="EMBL" id="BQKM01000018">
    <property type="protein sequence ID" value="GJN55355.1"/>
    <property type="molecule type" value="Genomic_DNA"/>
</dbReference>
<gene>
    <name evidence="15" type="primary">foxA_2</name>
    <name evidence="15" type="ORF">TUM18999_39750</name>
    <name evidence="16" type="ORF">TUM20286_51070</name>
</gene>
<keyword evidence="10 11" id="KW-0998">Cell outer membrane</keyword>
<reference evidence="15 17" key="1">
    <citation type="submission" date="2020-05" db="EMBL/GenBank/DDBJ databases">
        <title>Characterization of novel class B3 metallo-beta-lactamase from novel Pseudomonas species.</title>
        <authorList>
            <person name="Yamada K."/>
            <person name="Aoki K."/>
            <person name="Ishii Y."/>
        </authorList>
    </citation>
    <scope>NUCLEOTIDE SEQUENCE [LARGE SCALE GENOMIC DNA]</scope>
    <source>
        <strain evidence="15 17">TUM18999</strain>
        <strain evidence="16 18">TUM20286</strain>
    </source>
</reference>
<dbReference type="Gene3D" id="2.40.170.20">
    <property type="entry name" value="TonB-dependent receptor, beta-barrel domain"/>
    <property type="match status" value="1"/>
</dbReference>
<keyword evidence="6" id="KW-0408">Iron</keyword>
<feature type="chain" id="PRO_5026777721" evidence="13">
    <location>
        <begin position="32"/>
        <end position="883"/>
    </location>
</feature>
<keyword evidence="15" id="KW-0675">Receptor</keyword>
<dbReference type="PANTHER" id="PTHR32552:SF81">
    <property type="entry name" value="TONB-DEPENDENT OUTER MEMBRANE RECEPTOR"/>
    <property type="match status" value="1"/>
</dbReference>
<name>A0A6J4E9W5_9PSED</name>
<dbReference type="InterPro" id="IPR037066">
    <property type="entry name" value="Plug_dom_sf"/>
</dbReference>
<evidence type="ECO:0000256" key="6">
    <source>
        <dbReference type="ARBA" id="ARBA00023004"/>
    </source>
</evidence>
<dbReference type="KEGG" id="ptw:TUM18999_39750"/>
<evidence type="ECO:0000256" key="8">
    <source>
        <dbReference type="ARBA" id="ARBA00023077"/>
    </source>
</evidence>
<evidence type="ECO:0000256" key="3">
    <source>
        <dbReference type="ARBA" id="ARBA00022452"/>
    </source>
</evidence>
<accession>A0A6J4E9W5</accession>
<feature type="signal peptide" evidence="13">
    <location>
        <begin position="1"/>
        <end position="31"/>
    </location>
</feature>
<evidence type="ECO:0000256" key="5">
    <source>
        <dbReference type="ARBA" id="ARBA00022692"/>
    </source>
</evidence>
<dbReference type="EMBL" id="AP023189">
    <property type="protein sequence ID" value="BCG25784.1"/>
    <property type="molecule type" value="Genomic_DNA"/>
</dbReference>
<evidence type="ECO:0000313" key="17">
    <source>
        <dbReference type="Proteomes" id="UP000509383"/>
    </source>
</evidence>
<dbReference type="Proteomes" id="UP001054892">
    <property type="component" value="Unassembled WGS sequence"/>
</dbReference>
<keyword evidence="7" id="KW-0406">Ion transport</keyword>
<keyword evidence="18" id="KW-1185">Reference proteome</keyword>
<evidence type="ECO:0000256" key="13">
    <source>
        <dbReference type="SAM" id="SignalP"/>
    </source>
</evidence>
<dbReference type="InterPro" id="IPR012910">
    <property type="entry name" value="Plug_dom"/>
</dbReference>
<evidence type="ECO:0000256" key="10">
    <source>
        <dbReference type="ARBA" id="ARBA00023237"/>
    </source>
</evidence>
<keyword evidence="4" id="KW-0410">Iron transport</keyword>
<comment type="similarity">
    <text evidence="11">Belongs to the TonB-dependent receptor family.</text>
</comment>
<dbReference type="InterPro" id="IPR036942">
    <property type="entry name" value="Beta-barrel_TonB_sf"/>
</dbReference>
<evidence type="ECO:0000256" key="4">
    <source>
        <dbReference type="ARBA" id="ARBA00022496"/>
    </source>
</evidence>
<evidence type="ECO:0000256" key="7">
    <source>
        <dbReference type="ARBA" id="ARBA00023065"/>
    </source>
</evidence>
<keyword evidence="3 11" id="KW-1134">Transmembrane beta strand</keyword>
<evidence type="ECO:0000256" key="1">
    <source>
        <dbReference type="ARBA" id="ARBA00004571"/>
    </source>
</evidence>
<dbReference type="PANTHER" id="PTHR32552">
    <property type="entry name" value="FERRICHROME IRON RECEPTOR-RELATED"/>
    <property type="match status" value="1"/>
</dbReference>
<dbReference type="GO" id="GO:0009279">
    <property type="term" value="C:cell outer membrane"/>
    <property type="evidence" value="ECO:0007669"/>
    <property type="project" value="UniProtKB-SubCell"/>
</dbReference>
<evidence type="ECO:0000313" key="16">
    <source>
        <dbReference type="EMBL" id="GJN55355.1"/>
    </source>
</evidence>
<dbReference type="InterPro" id="IPR039426">
    <property type="entry name" value="TonB-dep_rcpt-like"/>
</dbReference>
<dbReference type="AlphaFoldDB" id="A0A6J4E9W5"/>
<keyword evidence="2 11" id="KW-0813">Transport</keyword>
<organism evidence="15 17">
    <name type="scientific">Pseudomonas tohonis</name>
    <dbReference type="NCBI Taxonomy" id="2725477"/>
    <lineage>
        <taxon>Bacteria</taxon>
        <taxon>Pseudomonadati</taxon>
        <taxon>Pseudomonadota</taxon>
        <taxon>Gammaproteobacteria</taxon>
        <taxon>Pseudomonadales</taxon>
        <taxon>Pseudomonadaceae</taxon>
        <taxon>Pseudomonas</taxon>
    </lineage>
</organism>
<feature type="region of interest" description="Disordered" evidence="12">
    <location>
        <begin position="32"/>
        <end position="53"/>
    </location>
</feature>
<evidence type="ECO:0000256" key="9">
    <source>
        <dbReference type="ARBA" id="ARBA00023136"/>
    </source>
</evidence>
<evidence type="ECO:0000313" key="15">
    <source>
        <dbReference type="EMBL" id="BCG25784.1"/>
    </source>
</evidence>
<sequence>MFSLAPPPAVALRRNTLSLAILALLSATALAEEKPADPEAESTREQAQPKKTDAPVLGVVQVQGKRLDAATSVVPVRAPRSVYGGTAASVLDTPRSVTQVNAEQLANDPIRSSDDLVKYAPGIIRGGGQNAGIAPQFRAQNSEVFQDGQRAYAVRHPANFNAIEGADIVAGPSSVVYGSVSGSGGYVNYLSKKPDFDQFRTRLSGQLGTWVPDGESRDSTRFTVDNTGPISDDLAYRVSITRQRQEDYYDNVENNFDAFYGAFAWRGDGIRVDWNAAYDDYFDWNIAHGWNRATQQLADSGKYYAGRATPIIQNGGTLWSPVFESGAADSAVLGWVRRQRNAQGQYGVVNGSFQAASPNTQANPGTLRGWVYDPSLAGNGLVSLDPQKGHRAEDKSTSTRFTTQLRAELDLSPGITLANSAFYQRSEDTVDAVGAFQVQSKDNIFDNRFEFRSRNETSLFGQVLRDESNSGLIYRRESNQSIAANNSFGSTINAYDLTQDPSTKNPGDLLGLTGANPAGGNGAWIGQPGVPQFSSYYGWLNLAAMYPAGHGLYAESLAPYTAESVWTTKPLFTQHNLRFAERYGLNVGASRSWIDARIENPFVLRAGTERQDSDNYRLFSVQVSPYIKPTENSTLYYTFDRSLAVNTGFFSNGIGWGSGAGANLLNPLSFESLSMLHEVGLKVDAIPDRLFLSLAAFKQERDQSPDSNNNIARLIIKGVEATARYQPDEHLRSGLNLTRLTAYNEFTTQTGFASAGFIADNGTVFGDNNALNQRPSGRYDAVQIPEYSVSGFLDYSFDSGFGAELSGWWTSSWYLNLSKTVKVPDEYNLDLALYYRQPQWSATVRVLNLTDELNFVSGLAGSTNTFLQPMPGRSLMAQVDYQF</sequence>
<dbReference type="Pfam" id="PF07715">
    <property type="entry name" value="Plug"/>
    <property type="match status" value="1"/>
</dbReference>
<feature type="domain" description="TonB-dependent receptor plug" evidence="14">
    <location>
        <begin position="90"/>
        <end position="184"/>
    </location>
</feature>
<keyword evidence="8" id="KW-0798">TonB box</keyword>